<dbReference type="Proteomes" id="UP000277204">
    <property type="component" value="Unassembled WGS sequence"/>
</dbReference>
<protein>
    <submittedName>
        <fullName evidence="1">Uncharacterized protein</fullName>
    </submittedName>
</protein>
<dbReference type="AlphaFoldDB" id="A0A3P7ZWH5"/>
<sequence length="40" mass="4679">MKTVSIYISFSLIKLEFSTFRIMLNNGFTIRDSISTFSLR</sequence>
<evidence type="ECO:0000313" key="1">
    <source>
        <dbReference type="EMBL" id="VDP05827.1"/>
    </source>
</evidence>
<reference evidence="1 2" key="1">
    <citation type="submission" date="2018-11" db="EMBL/GenBank/DDBJ databases">
        <authorList>
            <consortium name="Pathogen Informatics"/>
        </authorList>
    </citation>
    <scope>NUCLEOTIDE SEQUENCE [LARGE SCALE GENOMIC DNA]</scope>
    <source>
        <strain evidence="1 2">Zambia</strain>
    </source>
</reference>
<name>A0A3P7ZWH5_9TREM</name>
<organism evidence="1 2">
    <name type="scientific">Schistosoma margrebowiei</name>
    <dbReference type="NCBI Taxonomy" id="48269"/>
    <lineage>
        <taxon>Eukaryota</taxon>
        <taxon>Metazoa</taxon>
        <taxon>Spiralia</taxon>
        <taxon>Lophotrochozoa</taxon>
        <taxon>Platyhelminthes</taxon>
        <taxon>Trematoda</taxon>
        <taxon>Digenea</taxon>
        <taxon>Strigeidida</taxon>
        <taxon>Schistosomatoidea</taxon>
        <taxon>Schistosomatidae</taxon>
        <taxon>Schistosoma</taxon>
    </lineage>
</organism>
<gene>
    <name evidence="1" type="ORF">SMRZ_LOCUS13373</name>
</gene>
<keyword evidence="2" id="KW-1185">Reference proteome</keyword>
<dbReference type="EMBL" id="UZAI01009807">
    <property type="protein sequence ID" value="VDP05827.1"/>
    <property type="molecule type" value="Genomic_DNA"/>
</dbReference>
<evidence type="ECO:0000313" key="2">
    <source>
        <dbReference type="Proteomes" id="UP000277204"/>
    </source>
</evidence>
<proteinExistence type="predicted"/>
<accession>A0A3P7ZWH5</accession>